<sequence length="430" mass="46703">MKSTFVNYICLGNFIIFQKKILFSFTQLLFFEKSTLQNGLFKIYNVCKTDADCGQGLNCFQCAAANATAPPICIRSLATPVSSFNTTLPFNQYAWITTHNSYAIVGVDPGLSSFNLAPRNQEDSVTSQLNNGVRGLMLDMYDFMNDIWLCHSYQGECYNFTAISPVNGTLTAIATFLAANPTEVVSIFIEDYVHATNGLTNAFTKAGLMKYMFPLAKMPPDGGNWPTLDSMIASNERLLVFSSIESKQATEGIAYQWNFVVENQYGSLLQNCPNRAESQPMNTLSHSLVLENYFPSGPNESFACVDNSADLLNVLGVCHRAAGNRWSNFVAVDFYMRCTGGGVFEAVDELNGELECDCTDIHYCKAGNAPGVCVQSAPAPVGPRSPVPVTSAPPTPGAASSPESNAAASLYSSTSFISLTLCLAILLVWH</sequence>
<organism evidence="2 3">
    <name type="scientific">Sphagnum jensenii</name>
    <dbReference type="NCBI Taxonomy" id="128206"/>
    <lineage>
        <taxon>Eukaryota</taxon>
        <taxon>Viridiplantae</taxon>
        <taxon>Streptophyta</taxon>
        <taxon>Embryophyta</taxon>
        <taxon>Bryophyta</taxon>
        <taxon>Sphagnophytina</taxon>
        <taxon>Sphagnopsida</taxon>
        <taxon>Sphagnales</taxon>
        <taxon>Sphagnaceae</taxon>
        <taxon>Sphagnum</taxon>
    </lineage>
</organism>
<evidence type="ECO:0000313" key="2">
    <source>
        <dbReference type="EMBL" id="CAK9883035.1"/>
    </source>
</evidence>
<protein>
    <recommendedName>
        <fullName evidence="4">PLC-like phosphodiesterase</fullName>
    </recommendedName>
</protein>
<dbReference type="InterPro" id="IPR017946">
    <property type="entry name" value="PLC-like_Pdiesterase_TIM-brl"/>
</dbReference>
<dbReference type="Proteomes" id="UP001497522">
    <property type="component" value="Chromosome 9"/>
</dbReference>
<feature type="transmembrane region" description="Helical" evidence="1">
    <location>
        <begin position="410"/>
        <end position="429"/>
    </location>
</feature>
<dbReference type="CDD" id="cd08588">
    <property type="entry name" value="PI-PLCc_At5g67130_like"/>
    <property type="match status" value="1"/>
</dbReference>
<dbReference type="InterPro" id="IPR051057">
    <property type="entry name" value="PI-PLC_domain"/>
</dbReference>
<dbReference type="EMBL" id="OZ023710">
    <property type="protein sequence ID" value="CAK9883035.1"/>
    <property type="molecule type" value="Genomic_DNA"/>
</dbReference>
<keyword evidence="1" id="KW-0472">Membrane</keyword>
<dbReference type="PANTHER" id="PTHR13593">
    <property type="match status" value="1"/>
</dbReference>
<name>A0ABP1C3X6_9BRYO</name>
<reference evidence="2" key="1">
    <citation type="submission" date="2024-03" db="EMBL/GenBank/DDBJ databases">
        <authorList>
            <consortium name="ELIXIR-Norway"/>
            <consortium name="Elixir Norway"/>
        </authorList>
    </citation>
    <scope>NUCLEOTIDE SEQUENCE</scope>
</reference>
<dbReference type="Gene3D" id="3.20.20.190">
    <property type="entry name" value="Phosphatidylinositol (PI) phosphodiesterase"/>
    <property type="match status" value="1"/>
</dbReference>
<proteinExistence type="predicted"/>
<dbReference type="PROSITE" id="PS50007">
    <property type="entry name" value="PIPLC_X_DOMAIN"/>
    <property type="match status" value="1"/>
</dbReference>
<accession>A0ABP1C3X6</accession>
<keyword evidence="3" id="KW-1185">Reference proteome</keyword>
<dbReference type="PANTHER" id="PTHR13593:SF140">
    <property type="entry name" value="PLC-LIKE PHOSPHODIESTERASE"/>
    <property type="match status" value="1"/>
</dbReference>
<evidence type="ECO:0008006" key="4">
    <source>
        <dbReference type="Google" id="ProtNLM"/>
    </source>
</evidence>
<gene>
    <name evidence="2" type="ORF">CSSPJE1EN2_LOCUS24286</name>
</gene>
<dbReference type="SUPFAM" id="SSF51695">
    <property type="entry name" value="PLC-like phosphodiesterases"/>
    <property type="match status" value="1"/>
</dbReference>
<keyword evidence="1" id="KW-1133">Transmembrane helix</keyword>
<evidence type="ECO:0000313" key="3">
    <source>
        <dbReference type="Proteomes" id="UP001497522"/>
    </source>
</evidence>
<keyword evidence="1" id="KW-0812">Transmembrane</keyword>
<dbReference type="Pfam" id="PF26178">
    <property type="entry name" value="PI-PLC_cat"/>
    <property type="match status" value="1"/>
</dbReference>
<evidence type="ECO:0000256" key="1">
    <source>
        <dbReference type="SAM" id="Phobius"/>
    </source>
</evidence>